<feature type="domain" description="Mammalian cell entry C-terminal" evidence="3">
    <location>
        <begin position="133"/>
        <end position="280"/>
    </location>
</feature>
<evidence type="ECO:0000256" key="1">
    <source>
        <dbReference type="SAM" id="Phobius"/>
    </source>
</evidence>
<dbReference type="InterPro" id="IPR005693">
    <property type="entry name" value="Mce"/>
</dbReference>
<evidence type="ECO:0000259" key="3">
    <source>
        <dbReference type="Pfam" id="PF11887"/>
    </source>
</evidence>
<gene>
    <name evidence="4" type="ORF">SAMN05216275_106137</name>
</gene>
<name>A0A1I3N7J0_9ACTN</name>
<dbReference type="InterPro" id="IPR003399">
    <property type="entry name" value="Mce/MlaD"/>
</dbReference>
<feature type="transmembrane region" description="Helical" evidence="1">
    <location>
        <begin position="12"/>
        <end position="37"/>
    </location>
</feature>
<dbReference type="NCBIfam" id="TIGR00996">
    <property type="entry name" value="Mtu_fam_mce"/>
    <property type="match status" value="1"/>
</dbReference>
<proteinExistence type="predicted"/>
<accession>A0A1I3N7J0</accession>
<keyword evidence="1" id="KW-0472">Membrane</keyword>
<dbReference type="Pfam" id="PF11887">
    <property type="entry name" value="Mce4_CUP1"/>
    <property type="match status" value="1"/>
</dbReference>
<reference evidence="5" key="1">
    <citation type="submission" date="2016-10" db="EMBL/GenBank/DDBJ databases">
        <authorList>
            <person name="Varghese N."/>
            <person name="Submissions S."/>
        </authorList>
    </citation>
    <scope>NUCLEOTIDE SEQUENCE [LARGE SCALE GENOMIC DNA]</scope>
    <source>
        <strain evidence="5">CGMCC 4.2126</strain>
    </source>
</reference>
<protein>
    <submittedName>
        <fullName evidence="4">Phospholipid/cholesterol/gamma-HCH transport system substrate-binding protein</fullName>
    </submittedName>
</protein>
<evidence type="ECO:0000313" key="5">
    <source>
        <dbReference type="Proteomes" id="UP000199111"/>
    </source>
</evidence>
<dbReference type="Pfam" id="PF02470">
    <property type="entry name" value="MlaD"/>
    <property type="match status" value="1"/>
</dbReference>
<organism evidence="4 5">
    <name type="scientific">Streptosporangium canum</name>
    <dbReference type="NCBI Taxonomy" id="324952"/>
    <lineage>
        <taxon>Bacteria</taxon>
        <taxon>Bacillati</taxon>
        <taxon>Actinomycetota</taxon>
        <taxon>Actinomycetes</taxon>
        <taxon>Streptosporangiales</taxon>
        <taxon>Streptosporangiaceae</taxon>
        <taxon>Streptosporangium</taxon>
    </lineage>
</organism>
<dbReference type="GeneID" id="96298082"/>
<feature type="domain" description="Mce/MlaD" evidence="2">
    <location>
        <begin position="41"/>
        <end position="116"/>
    </location>
</feature>
<dbReference type="Proteomes" id="UP000199111">
    <property type="component" value="Unassembled WGS sequence"/>
</dbReference>
<evidence type="ECO:0000313" key="4">
    <source>
        <dbReference type="EMBL" id="SFJ05224.1"/>
    </source>
</evidence>
<dbReference type="PANTHER" id="PTHR33371">
    <property type="entry name" value="INTERMEMBRANE PHOSPHOLIPID TRANSPORT SYSTEM BINDING PROTEIN MLAD-RELATED"/>
    <property type="match status" value="1"/>
</dbReference>
<dbReference type="EMBL" id="FOQY01000006">
    <property type="protein sequence ID" value="SFJ05224.1"/>
    <property type="molecule type" value="Genomic_DNA"/>
</dbReference>
<dbReference type="AlphaFoldDB" id="A0A1I3N7J0"/>
<keyword evidence="1" id="KW-1133">Transmembrane helix</keyword>
<dbReference type="GO" id="GO:0005576">
    <property type="term" value="C:extracellular region"/>
    <property type="evidence" value="ECO:0007669"/>
    <property type="project" value="TreeGrafter"/>
</dbReference>
<dbReference type="InterPro" id="IPR052336">
    <property type="entry name" value="MlaD_Phospholipid_Transporter"/>
</dbReference>
<dbReference type="InterPro" id="IPR024516">
    <property type="entry name" value="Mce_C"/>
</dbReference>
<evidence type="ECO:0000259" key="2">
    <source>
        <dbReference type="Pfam" id="PF02470"/>
    </source>
</evidence>
<sequence length="341" mass="36760">MALKSFRDRDKTVVGLVSMAVLVSVLVATFLVGNLGLLEGGYTMSAILPDSAGLRSGNDVRVAGVPVGKVTEVRADYGQGHVVVTWKVDDGIRLGPQTRAEITLSNLLGGRYVKLTGPVTRPYMDELPEERRRIPMSRTSTPVLITDALKDATRLVQKLDTDSVDKLLSELAELKPARKGRVSKLLDNIGELSEIISESEPQLQRLLDNGNKIMNVLETKDAQLGRLIDSIEIMLNELRLRRDELKSLLGDGSDLVNSITELVTEHEKNLIAVVDDVTAIGNRLGADGGKALNSVLAWVGPTFSGLATSGGQGPWVEAITTGLGPINPEVLGAIRKDRTSR</sequence>
<dbReference type="PANTHER" id="PTHR33371:SF18">
    <property type="entry name" value="MCE-FAMILY PROTEIN MCE3C"/>
    <property type="match status" value="1"/>
</dbReference>
<keyword evidence="5" id="KW-1185">Reference proteome</keyword>
<keyword evidence="1" id="KW-0812">Transmembrane</keyword>
<dbReference type="RefSeq" id="WP_093886990.1">
    <property type="nucleotide sequence ID" value="NZ_FOQY01000006.1"/>
</dbReference>